<proteinExistence type="predicted"/>
<accession>A0A0D5A2R7</accession>
<dbReference type="AlphaFoldDB" id="A0A0D5A2R7"/>
<dbReference type="EMBL" id="KJ947870">
    <property type="protein sequence ID" value="AJW30473.1"/>
    <property type="molecule type" value="Genomic_DNA"/>
</dbReference>
<gene>
    <name evidence="1" type="ORF">FA02_0205</name>
</gene>
<protein>
    <submittedName>
        <fullName evidence="1">Uncharacterized protein</fullName>
    </submittedName>
</protein>
<reference evidence="1" key="1">
    <citation type="submission" date="2014-06" db="EMBL/GenBank/DDBJ databases">
        <authorList>
            <person name="Berube P.M."/>
        </authorList>
    </citation>
    <scope>NUCLEOTIDE SEQUENCE</scope>
    <source>
        <strain evidence="1">P0902-H212</strain>
    </source>
</reference>
<sequence length="39" mass="4616">MVCFASADNFIKSLTFEKLFMLIHKVPWVFGYELFTPML</sequence>
<name>A0A0D5A2R7_PROMR</name>
<evidence type="ECO:0000313" key="1">
    <source>
        <dbReference type="EMBL" id="AJW30473.1"/>
    </source>
</evidence>
<organism evidence="1">
    <name type="scientific">Prochlorococcus marinus str. P0902-H212</name>
    <dbReference type="NCBI Taxonomy" id="1620696"/>
    <lineage>
        <taxon>Bacteria</taxon>
        <taxon>Bacillati</taxon>
        <taxon>Cyanobacteriota</taxon>
        <taxon>Cyanophyceae</taxon>
        <taxon>Synechococcales</taxon>
        <taxon>Prochlorococcaceae</taxon>
        <taxon>Prochlorococcus</taxon>
    </lineage>
</organism>